<dbReference type="EC" id="5.6.2.4" evidence="7"/>
<proteinExistence type="inferred from homology"/>
<dbReference type="Pfam" id="PF00271">
    <property type="entry name" value="Helicase_C"/>
    <property type="match status" value="1"/>
</dbReference>
<dbReference type="SUPFAM" id="SSF52540">
    <property type="entry name" value="P-loop containing nucleoside triphosphate hydrolases"/>
    <property type="match status" value="1"/>
</dbReference>
<dbReference type="GO" id="GO:0016787">
    <property type="term" value="F:hydrolase activity"/>
    <property type="evidence" value="ECO:0007669"/>
    <property type="project" value="UniProtKB-KW"/>
</dbReference>
<evidence type="ECO:0000256" key="1">
    <source>
        <dbReference type="ARBA" id="ARBA00005446"/>
    </source>
</evidence>
<dbReference type="PROSITE" id="PS51192">
    <property type="entry name" value="HELICASE_ATP_BIND_1"/>
    <property type="match status" value="1"/>
</dbReference>
<dbReference type="InterPro" id="IPR014001">
    <property type="entry name" value="Helicase_ATP-bd"/>
</dbReference>
<feature type="domain" description="Helicase C-terminal" evidence="10">
    <location>
        <begin position="267"/>
        <end position="416"/>
    </location>
</feature>
<evidence type="ECO:0000256" key="3">
    <source>
        <dbReference type="ARBA" id="ARBA00022840"/>
    </source>
</evidence>
<dbReference type="Gene3D" id="3.40.50.300">
    <property type="entry name" value="P-loop containing nucleotide triphosphate hydrolases"/>
    <property type="match status" value="2"/>
</dbReference>
<organism evidence="11 12">
    <name type="scientific">Mycena pura</name>
    <dbReference type="NCBI Taxonomy" id="153505"/>
    <lineage>
        <taxon>Eukaryota</taxon>
        <taxon>Fungi</taxon>
        <taxon>Dikarya</taxon>
        <taxon>Basidiomycota</taxon>
        <taxon>Agaricomycotina</taxon>
        <taxon>Agaricomycetes</taxon>
        <taxon>Agaricomycetidae</taxon>
        <taxon>Agaricales</taxon>
        <taxon>Marasmiineae</taxon>
        <taxon>Mycenaceae</taxon>
        <taxon>Mycena</taxon>
    </lineage>
</organism>
<dbReference type="PANTHER" id="PTHR13710:SF105">
    <property type="entry name" value="ATP-DEPENDENT DNA HELICASE Q1"/>
    <property type="match status" value="1"/>
</dbReference>
<protein>
    <recommendedName>
        <fullName evidence="7">DNA 3'-5' helicase</fullName>
        <ecNumber evidence="7">5.6.2.4</ecNumber>
    </recommendedName>
</protein>
<evidence type="ECO:0000256" key="6">
    <source>
        <dbReference type="ARBA" id="ARBA00034617"/>
    </source>
</evidence>
<keyword evidence="2" id="KW-0547">Nucleotide-binding</keyword>
<evidence type="ECO:0000259" key="9">
    <source>
        <dbReference type="PROSITE" id="PS51192"/>
    </source>
</evidence>
<feature type="region of interest" description="Disordered" evidence="8">
    <location>
        <begin position="439"/>
        <end position="477"/>
    </location>
</feature>
<name>A0AAD6YNH5_9AGAR</name>
<dbReference type="GO" id="GO:0000724">
    <property type="term" value="P:double-strand break repair via homologous recombination"/>
    <property type="evidence" value="ECO:0007669"/>
    <property type="project" value="TreeGrafter"/>
</dbReference>
<keyword evidence="5" id="KW-0413">Isomerase</keyword>
<keyword evidence="3" id="KW-0067">ATP-binding</keyword>
<dbReference type="AlphaFoldDB" id="A0AAD6YNH5"/>
<comment type="similarity">
    <text evidence="1">Belongs to the helicase family. RecQ subfamily.</text>
</comment>
<dbReference type="PANTHER" id="PTHR13710">
    <property type="entry name" value="DNA HELICASE RECQ FAMILY MEMBER"/>
    <property type="match status" value="1"/>
</dbReference>
<evidence type="ECO:0000256" key="2">
    <source>
        <dbReference type="ARBA" id="ARBA00022741"/>
    </source>
</evidence>
<dbReference type="GO" id="GO:0005737">
    <property type="term" value="C:cytoplasm"/>
    <property type="evidence" value="ECO:0007669"/>
    <property type="project" value="TreeGrafter"/>
</dbReference>
<feature type="region of interest" description="Disordered" evidence="8">
    <location>
        <begin position="1"/>
        <end position="22"/>
    </location>
</feature>
<dbReference type="GO" id="GO:0005694">
    <property type="term" value="C:chromosome"/>
    <property type="evidence" value="ECO:0007669"/>
    <property type="project" value="TreeGrafter"/>
</dbReference>
<dbReference type="InterPro" id="IPR001650">
    <property type="entry name" value="Helicase_C-like"/>
</dbReference>
<feature type="domain" description="Helicase ATP-binding" evidence="9">
    <location>
        <begin position="57"/>
        <end position="230"/>
    </location>
</feature>
<comment type="caution">
    <text evidence="11">The sequence shown here is derived from an EMBL/GenBank/DDBJ whole genome shotgun (WGS) entry which is preliminary data.</text>
</comment>
<dbReference type="InterPro" id="IPR027417">
    <property type="entry name" value="P-loop_NTPase"/>
</dbReference>
<comment type="catalytic activity">
    <reaction evidence="6">
        <text>Couples ATP hydrolysis with the unwinding of duplex DNA by translocating in the 3'-5' direction.</text>
        <dbReference type="EC" id="5.6.2.4"/>
    </reaction>
</comment>
<dbReference type="Pfam" id="PF00270">
    <property type="entry name" value="DEAD"/>
    <property type="match status" value="1"/>
</dbReference>
<dbReference type="InterPro" id="IPR011545">
    <property type="entry name" value="DEAD/DEAH_box_helicase_dom"/>
</dbReference>
<reference evidence="11" key="1">
    <citation type="submission" date="2023-03" db="EMBL/GenBank/DDBJ databases">
        <title>Massive genome expansion in bonnet fungi (Mycena s.s.) driven by repeated elements and novel gene families across ecological guilds.</title>
        <authorList>
            <consortium name="Lawrence Berkeley National Laboratory"/>
            <person name="Harder C.B."/>
            <person name="Miyauchi S."/>
            <person name="Viragh M."/>
            <person name="Kuo A."/>
            <person name="Thoen E."/>
            <person name="Andreopoulos B."/>
            <person name="Lu D."/>
            <person name="Skrede I."/>
            <person name="Drula E."/>
            <person name="Henrissat B."/>
            <person name="Morin E."/>
            <person name="Kohler A."/>
            <person name="Barry K."/>
            <person name="LaButti K."/>
            <person name="Morin E."/>
            <person name="Salamov A."/>
            <person name="Lipzen A."/>
            <person name="Mereny Z."/>
            <person name="Hegedus B."/>
            <person name="Baldrian P."/>
            <person name="Stursova M."/>
            <person name="Weitz H."/>
            <person name="Taylor A."/>
            <person name="Grigoriev I.V."/>
            <person name="Nagy L.G."/>
            <person name="Martin F."/>
            <person name="Kauserud H."/>
        </authorList>
    </citation>
    <scope>NUCLEOTIDE SEQUENCE</scope>
    <source>
        <strain evidence="11">9144</strain>
    </source>
</reference>
<dbReference type="SMART" id="SM00490">
    <property type="entry name" value="HELICc"/>
    <property type="match status" value="1"/>
</dbReference>
<dbReference type="Proteomes" id="UP001219525">
    <property type="component" value="Unassembled WGS sequence"/>
</dbReference>
<dbReference type="GO" id="GO:0005524">
    <property type="term" value="F:ATP binding"/>
    <property type="evidence" value="ECO:0007669"/>
    <property type="project" value="UniProtKB-KW"/>
</dbReference>
<evidence type="ECO:0000256" key="4">
    <source>
        <dbReference type="ARBA" id="ARBA00023125"/>
    </source>
</evidence>
<dbReference type="GO" id="GO:0043138">
    <property type="term" value="F:3'-5' DNA helicase activity"/>
    <property type="evidence" value="ECO:0007669"/>
    <property type="project" value="UniProtKB-EC"/>
</dbReference>
<evidence type="ECO:0000313" key="11">
    <source>
        <dbReference type="EMBL" id="KAJ7224580.1"/>
    </source>
</evidence>
<keyword evidence="12" id="KW-1185">Reference proteome</keyword>
<dbReference type="EMBL" id="JARJCW010000005">
    <property type="protein sequence ID" value="KAJ7224580.1"/>
    <property type="molecule type" value="Genomic_DNA"/>
</dbReference>
<evidence type="ECO:0000259" key="10">
    <source>
        <dbReference type="PROSITE" id="PS51194"/>
    </source>
</evidence>
<evidence type="ECO:0000256" key="8">
    <source>
        <dbReference type="SAM" id="MobiDB-lite"/>
    </source>
</evidence>
<evidence type="ECO:0000256" key="7">
    <source>
        <dbReference type="ARBA" id="ARBA00034808"/>
    </source>
</evidence>
<dbReference type="GO" id="GO:0003677">
    <property type="term" value="F:DNA binding"/>
    <property type="evidence" value="ECO:0007669"/>
    <property type="project" value="UniProtKB-KW"/>
</dbReference>
<dbReference type="PROSITE" id="PS51194">
    <property type="entry name" value="HELICASE_CTER"/>
    <property type="match status" value="1"/>
</dbReference>
<gene>
    <name evidence="11" type="ORF">GGX14DRAFT_557440</name>
</gene>
<sequence length="477" mass="51955">MSTQSRVQKPPQKDTGPPQVHKPVRKYKAEEINIDLLVARAHEILCAKPFRFQLEVATAVLRGEDAIIDVGTGCGKTLCFTLPLLLEATDIAMIVSPLSALMIDQASQSSISTVAVCGETLARLGADQVYADIVSAKFQQVIVSPEIATSPAFRKSTLSKPAFTSRLRCVCIDEAHCISLWGGSFRPDYADLGLLRGRIPSNVPFVVASATLPAHILDDVRTKLGLSKNATRISLTNARPNVALSCRTMKHPEESKADLRFLIRSGATKPADIAVTLVYCNQRLTCEDACDSLRRWARDEGIPGECIAFYHAKVGQAQKRHLEERLRKGEIRILFCTDAVGMGCDMRNIERVVMWGLPPSFCSLVQRAGRTARDFSKLGEAILIVPSSVIKNGVSEKDIETAIGDAAVDAESENRGLDIAAQLLDQGIELTSGHEEVVVGEGGIRAGKDSDEEDGDAGEVKHKRRKKQSKELQQSRS</sequence>
<evidence type="ECO:0000256" key="5">
    <source>
        <dbReference type="ARBA" id="ARBA00023235"/>
    </source>
</evidence>
<keyword evidence="4" id="KW-0238">DNA-binding</keyword>
<evidence type="ECO:0000313" key="12">
    <source>
        <dbReference type="Proteomes" id="UP001219525"/>
    </source>
</evidence>
<keyword evidence="11" id="KW-0378">Hydrolase</keyword>
<dbReference type="GO" id="GO:0009378">
    <property type="term" value="F:four-way junction helicase activity"/>
    <property type="evidence" value="ECO:0007669"/>
    <property type="project" value="TreeGrafter"/>
</dbReference>
<dbReference type="SMART" id="SM00487">
    <property type="entry name" value="DEXDc"/>
    <property type="match status" value="1"/>
</dbReference>
<accession>A0AAD6YNH5</accession>